<gene>
    <name evidence="2" type="ORF">PCASD_23160</name>
</gene>
<sequence>MLYGLPNDSITKDNPPPQGTNQANSQPVDRIEFDIMRGDINRMQRSFDRFLDIMMASQDSPKPGLNDGQNPPQGPGPHTNHQRTFSSGQQPPFLTEHHYPHPNPPNPFLRPPFSSAPHFSPAAEPLKLQDNNVFRSESRRVVWILRHFGYSPLEHRKTPSPVENWYNSLVMDNARQQGILDMYADLDGQEFVIPTLQTVLAFLDGLIAVFGDKFMRDNAKRALAACKQRNLTIGEYNSQFKSLVYLVEDVKVTRIEKYVSGLNPRIVWKVMCKAWMDCTSLDAKMEMASDAAAQLDVLAQLPPKSSSAGPHQPLHCATTSTTPPASGSGRHGNQRGQSPATHCLRLFLTSGRLSGALPLPSTLFLLPRSYSPGLSYRKSQLSQNASHGQTAGSLYCSVQTGLSLGLYLRCVYGRPHSLSAPLRQPPHPRKFQMR</sequence>
<organism evidence="2 3">
    <name type="scientific">Puccinia coronata f. sp. avenae</name>
    <dbReference type="NCBI Taxonomy" id="200324"/>
    <lineage>
        <taxon>Eukaryota</taxon>
        <taxon>Fungi</taxon>
        <taxon>Dikarya</taxon>
        <taxon>Basidiomycota</taxon>
        <taxon>Pucciniomycotina</taxon>
        <taxon>Pucciniomycetes</taxon>
        <taxon>Pucciniales</taxon>
        <taxon>Pucciniaceae</taxon>
        <taxon>Puccinia</taxon>
    </lineage>
</organism>
<feature type="region of interest" description="Disordered" evidence="1">
    <location>
        <begin position="1"/>
        <end position="29"/>
    </location>
</feature>
<evidence type="ECO:0000256" key="1">
    <source>
        <dbReference type="SAM" id="MobiDB-lite"/>
    </source>
</evidence>
<name>A0A2N5SLA2_9BASI</name>
<accession>A0A2N5SLA2</accession>
<feature type="compositionally biased region" description="Pro residues" evidence="1">
    <location>
        <begin position="101"/>
        <end position="110"/>
    </location>
</feature>
<evidence type="ECO:0008006" key="4">
    <source>
        <dbReference type="Google" id="ProtNLM"/>
    </source>
</evidence>
<protein>
    <recommendedName>
        <fullName evidence="4">Retrotransposon gag domain-containing protein</fullName>
    </recommendedName>
</protein>
<evidence type="ECO:0000313" key="2">
    <source>
        <dbReference type="EMBL" id="PLW14015.1"/>
    </source>
</evidence>
<comment type="caution">
    <text evidence="2">The sequence shown here is derived from an EMBL/GenBank/DDBJ whole genome shotgun (WGS) entry which is preliminary data.</text>
</comment>
<feature type="compositionally biased region" description="Low complexity" evidence="1">
    <location>
        <begin position="317"/>
        <end position="328"/>
    </location>
</feature>
<feature type="compositionally biased region" description="Polar residues" evidence="1">
    <location>
        <begin position="82"/>
        <end position="92"/>
    </location>
</feature>
<dbReference type="Proteomes" id="UP000235392">
    <property type="component" value="Unassembled WGS sequence"/>
</dbReference>
<proteinExistence type="predicted"/>
<feature type="compositionally biased region" description="Low complexity" evidence="1">
    <location>
        <begin position="111"/>
        <end position="122"/>
    </location>
</feature>
<reference evidence="2 3" key="1">
    <citation type="submission" date="2017-11" db="EMBL/GenBank/DDBJ databases">
        <title>De novo assembly and phasing of dikaryotic genomes from two isolates of Puccinia coronata f. sp. avenae, the causal agent of oat crown rust.</title>
        <authorList>
            <person name="Miller M.E."/>
            <person name="Zhang Y."/>
            <person name="Omidvar V."/>
            <person name="Sperschneider J."/>
            <person name="Schwessinger B."/>
            <person name="Raley C."/>
            <person name="Palmer J.M."/>
            <person name="Garnica D."/>
            <person name="Upadhyaya N."/>
            <person name="Rathjen J."/>
            <person name="Taylor J.M."/>
            <person name="Park R.F."/>
            <person name="Dodds P.N."/>
            <person name="Hirsch C.D."/>
            <person name="Kianian S.F."/>
            <person name="Figueroa M."/>
        </authorList>
    </citation>
    <scope>NUCLEOTIDE SEQUENCE [LARGE SCALE GENOMIC DNA]</scope>
    <source>
        <strain evidence="2">12SD80</strain>
    </source>
</reference>
<feature type="region of interest" description="Disordered" evidence="1">
    <location>
        <begin position="302"/>
        <end position="338"/>
    </location>
</feature>
<feature type="region of interest" description="Disordered" evidence="1">
    <location>
        <begin position="57"/>
        <end position="122"/>
    </location>
</feature>
<dbReference type="AlphaFoldDB" id="A0A2N5SLA2"/>
<evidence type="ECO:0000313" key="3">
    <source>
        <dbReference type="Proteomes" id="UP000235392"/>
    </source>
</evidence>
<dbReference type="EMBL" id="PGCI01000834">
    <property type="protein sequence ID" value="PLW14015.1"/>
    <property type="molecule type" value="Genomic_DNA"/>
</dbReference>